<name>A0ABY6G929_9BURK</name>
<proteinExistence type="predicted"/>
<keyword evidence="1" id="KW-0732">Signal</keyword>
<organism evidence="2 3">
    <name type="scientific">Comamonas endophytica</name>
    <dbReference type="NCBI Taxonomy" id="2949090"/>
    <lineage>
        <taxon>Bacteria</taxon>
        <taxon>Pseudomonadati</taxon>
        <taxon>Pseudomonadota</taxon>
        <taxon>Betaproteobacteria</taxon>
        <taxon>Burkholderiales</taxon>
        <taxon>Comamonadaceae</taxon>
        <taxon>Comamonas</taxon>
    </lineage>
</organism>
<feature type="signal peptide" evidence="1">
    <location>
        <begin position="1"/>
        <end position="34"/>
    </location>
</feature>
<evidence type="ECO:0000313" key="3">
    <source>
        <dbReference type="Proteomes" id="UP001162800"/>
    </source>
</evidence>
<sequence>MNVPSLPIRPAPVSRWLGLMLTLSMSSLPLATHAQPAVGISFSGQPTSFLVQSEPYAVQGFGRARLGMSMDEVKASIAADYPQVISTREDDNAVDRTRSMAILVPALAPAPGRATISFVFGHRSQRLAAINIAWVLEGEPSAAQREALLAAGTQLTSGLVGYQWDVGSFIRGHVPAPGTLIMFSGRDAQGGGAEVRLDGVALDMEQRIASAGAPARPAVKVPAPGGAARLRYSLVSQVERPDVYRLVPGSF</sequence>
<dbReference type="Proteomes" id="UP001162800">
    <property type="component" value="Chromosome"/>
</dbReference>
<evidence type="ECO:0000256" key="1">
    <source>
        <dbReference type="SAM" id="SignalP"/>
    </source>
</evidence>
<keyword evidence="3" id="KW-1185">Reference proteome</keyword>
<accession>A0ABY6G929</accession>
<gene>
    <name evidence="2" type="ORF">M9799_16100</name>
</gene>
<evidence type="ECO:0000313" key="2">
    <source>
        <dbReference type="EMBL" id="UYG51552.1"/>
    </source>
</evidence>
<reference evidence="2" key="1">
    <citation type="submission" date="2022-09" db="EMBL/GenBank/DDBJ databases">
        <title>The complete genome of Acidovorax sp. 5MLIR.</title>
        <authorList>
            <person name="Liu L."/>
            <person name="Yue J."/>
            <person name="Yang F."/>
            <person name="Yuan J."/>
            <person name="Li L."/>
        </authorList>
    </citation>
    <scope>NUCLEOTIDE SEQUENCE</scope>
    <source>
        <strain evidence="2">5MLIR</strain>
    </source>
</reference>
<feature type="chain" id="PRO_5045740107" evidence="1">
    <location>
        <begin position="35"/>
        <end position="251"/>
    </location>
</feature>
<dbReference type="EMBL" id="CP106881">
    <property type="protein sequence ID" value="UYG51552.1"/>
    <property type="molecule type" value="Genomic_DNA"/>
</dbReference>
<protein>
    <submittedName>
        <fullName evidence="2">Uncharacterized protein</fullName>
    </submittedName>
</protein>
<dbReference type="RefSeq" id="WP_231042323.1">
    <property type="nucleotide sequence ID" value="NZ_CP106881.1"/>
</dbReference>